<name>A0A8S5SVK1_9CAUD</name>
<sequence length="498" mass="56901">MAIPRTLFRVGLATTDYLVKKSGILGNNEAKAEFIENMAGSDVYYLYNKYIEKITPDEFFKLYFNNTISHLSDRNIKQLTLAKRISPTESKEYLAEMYSLVSKLMTESSVVESAGTSKCFRHPEGFIFIIEDTPDNVSVYIQSEDLQGYLASNDVTEKMIPGRVTRRFSLTTYDDLNGVLTQMQSDLGSDYNANVRFQSATEDKATGATTYMFSVDGREADMLYSDLTSYPAWKGYSDYDDYNYGGYKRENPIKRAARAAVKGTASLVKSGVRNATGELTAPVENVAAHYQRYYSDTRSYAENDHNDDGSGNKRGNYDNFTYTYRTLQDTSILKLNNGMQFSRQGYLQRPNLDDINQNLFQIQDNPEQIAQFMAQKGFQQEEVEATQVEKSGDEELNPDIRVESRHYASWRADMNPFQAQKPQGKYGTNSNRQELWNNIVNILDGASQNEIEWVKAKLDGENTKDFWKKYKPDNSEKSLKDLLKSSRDFSDYSDIKLF</sequence>
<evidence type="ECO:0000313" key="1">
    <source>
        <dbReference type="EMBL" id="DAF55101.1"/>
    </source>
</evidence>
<protein>
    <submittedName>
        <fullName evidence="1">Uncharacterized protein</fullName>
    </submittedName>
</protein>
<dbReference type="EMBL" id="BK032686">
    <property type="protein sequence ID" value="DAF55101.1"/>
    <property type="molecule type" value="Genomic_DNA"/>
</dbReference>
<reference evidence="1" key="1">
    <citation type="journal article" date="2021" name="Proc. Natl. Acad. Sci. U.S.A.">
        <title>A Catalog of Tens of Thousands of Viruses from Human Metagenomes Reveals Hidden Associations with Chronic Diseases.</title>
        <authorList>
            <person name="Tisza M.J."/>
            <person name="Buck C.B."/>
        </authorList>
    </citation>
    <scope>NUCLEOTIDE SEQUENCE</scope>
    <source>
        <strain evidence="1">CtDOT22</strain>
    </source>
</reference>
<proteinExistence type="predicted"/>
<organism evidence="1">
    <name type="scientific">Siphoviridae sp. ctDOT22</name>
    <dbReference type="NCBI Taxonomy" id="2827812"/>
    <lineage>
        <taxon>Viruses</taxon>
        <taxon>Duplodnaviria</taxon>
        <taxon>Heunggongvirae</taxon>
        <taxon>Uroviricota</taxon>
        <taxon>Caudoviricetes</taxon>
    </lineage>
</organism>
<accession>A0A8S5SVK1</accession>